<name>A0A834J4E9_VESGE</name>
<feature type="region of interest" description="Disordered" evidence="1">
    <location>
        <begin position="1"/>
        <end position="34"/>
    </location>
</feature>
<dbReference type="AlphaFoldDB" id="A0A834J4E9"/>
<accession>A0A834J4E9</accession>
<sequence>MDLKPENLLFREEADRSDERDETGVHGLDFTLPEGHRANKRHPVAVKLEGSRDRYSGMTLKGIKLNIVYVTSPVCTFKKGALDSLKCKH</sequence>
<reference evidence="2" key="1">
    <citation type="journal article" date="2020" name="G3 (Bethesda)">
        <title>High-Quality Assemblies for Three Invasive Social Wasps from the &lt;i&gt;Vespula&lt;/i&gt; Genus.</title>
        <authorList>
            <person name="Harrop T.W.R."/>
            <person name="Guhlin J."/>
            <person name="McLaughlin G.M."/>
            <person name="Permina E."/>
            <person name="Stockwell P."/>
            <person name="Gilligan J."/>
            <person name="Le Lec M.F."/>
            <person name="Gruber M.A.M."/>
            <person name="Quinn O."/>
            <person name="Lovegrove M."/>
            <person name="Duncan E.J."/>
            <person name="Remnant E.J."/>
            <person name="Van Eeckhoven J."/>
            <person name="Graham B."/>
            <person name="Knapp R.A."/>
            <person name="Langford K.W."/>
            <person name="Kronenberg Z."/>
            <person name="Press M.O."/>
            <person name="Eacker S.M."/>
            <person name="Wilson-Rankin E.E."/>
            <person name="Purcell J."/>
            <person name="Lester P.J."/>
            <person name="Dearden P.K."/>
        </authorList>
    </citation>
    <scope>NUCLEOTIDE SEQUENCE</scope>
    <source>
        <strain evidence="2">Linc-1</strain>
    </source>
</reference>
<organism evidence="2 3">
    <name type="scientific">Vespula germanica</name>
    <name type="common">German yellow jacket</name>
    <name type="synonym">Paravespula germanica</name>
    <dbReference type="NCBI Taxonomy" id="30212"/>
    <lineage>
        <taxon>Eukaryota</taxon>
        <taxon>Metazoa</taxon>
        <taxon>Ecdysozoa</taxon>
        <taxon>Arthropoda</taxon>
        <taxon>Hexapoda</taxon>
        <taxon>Insecta</taxon>
        <taxon>Pterygota</taxon>
        <taxon>Neoptera</taxon>
        <taxon>Endopterygota</taxon>
        <taxon>Hymenoptera</taxon>
        <taxon>Apocrita</taxon>
        <taxon>Aculeata</taxon>
        <taxon>Vespoidea</taxon>
        <taxon>Vespidae</taxon>
        <taxon>Vespinae</taxon>
        <taxon>Vespula</taxon>
    </lineage>
</organism>
<protein>
    <submittedName>
        <fullName evidence="2">Uncharacterized protein</fullName>
    </submittedName>
</protein>
<evidence type="ECO:0000313" key="3">
    <source>
        <dbReference type="Proteomes" id="UP000617340"/>
    </source>
</evidence>
<keyword evidence="3" id="KW-1185">Reference proteome</keyword>
<evidence type="ECO:0000313" key="2">
    <source>
        <dbReference type="EMBL" id="KAF7381801.1"/>
    </source>
</evidence>
<comment type="caution">
    <text evidence="2">The sequence shown here is derived from an EMBL/GenBank/DDBJ whole genome shotgun (WGS) entry which is preliminary data.</text>
</comment>
<feature type="compositionally biased region" description="Basic and acidic residues" evidence="1">
    <location>
        <begin position="1"/>
        <end position="24"/>
    </location>
</feature>
<dbReference type="Proteomes" id="UP000617340">
    <property type="component" value="Unassembled WGS sequence"/>
</dbReference>
<evidence type="ECO:0000256" key="1">
    <source>
        <dbReference type="SAM" id="MobiDB-lite"/>
    </source>
</evidence>
<dbReference type="EMBL" id="JACSDZ010000021">
    <property type="protein sequence ID" value="KAF7381801.1"/>
    <property type="molecule type" value="Genomic_DNA"/>
</dbReference>
<proteinExistence type="predicted"/>
<gene>
    <name evidence="2" type="ORF">HZH68_015674</name>
</gene>